<evidence type="ECO:0000256" key="1">
    <source>
        <dbReference type="ARBA" id="ARBA00006817"/>
    </source>
</evidence>
<dbReference type="AlphaFoldDB" id="A0A2U1SY12"/>
<keyword evidence="4" id="KW-1185">Reference proteome</keyword>
<evidence type="ECO:0000313" key="3">
    <source>
        <dbReference type="EMBL" id="PWB96520.1"/>
    </source>
</evidence>
<accession>A0A2U1SY12</accession>
<comment type="similarity">
    <text evidence="1">Belongs to the AHA1 family.</text>
</comment>
<dbReference type="EMBL" id="QEEX01000001">
    <property type="protein sequence ID" value="PWB96520.1"/>
    <property type="molecule type" value="Genomic_DNA"/>
</dbReference>
<comment type="caution">
    <text evidence="3">The sequence shown here is derived from an EMBL/GenBank/DDBJ whole genome shotgun (WGS) entry which is preliminary data.</text>
</comment>
<dbReference type="Pfam" id="PF08327">
    <property type="entry name" value="AHSA1"/>
    <property type="match status" value="1"/>
</dbReference>
<dbReference type="Gene3D" id="3.30.530.20">
    <property type="match status" value="1"/>
</dbReference>
<reference evidence="4" key="1">
    <citation type="submission" date="2018-04" db="EMBL/GenBank/DDBJ databases">
        <authorList>
            <person name="Liu S."/>
            <person name="Wang Z."/>
            <person name="Li J."/>
        </authorList>
    </citation>
    <scope>NUCLEOTIDE SEQUENCE [LARGE SCALE GENOMIC DNA]</scope>
    <source>
        <strain evidence="4">S1194</strain>
    </source>
</reference>
<proteinExistence type="inferred from homology"/>
<name>A0A2U1SY12_9MICO</name>
<gene>
    <name evidence="3" type="ORF">DF220_00685</name>
</gene>
<sequence length="164" mass="18238">MPVVSSNKDVEKHSLTFVAEFSAPVERVWQVWQDPRQLERWWGPPSWPATFVRHEFVPGGESRYFMTGPTGERAGGWWRIESVEPPNRFSVIDGFAAEDGEPDPDMPQSRMEVTLEAVAGGTKMTVVGTYATAEEFEKVAAMGMEQGMTLALGQIDELLAAKFA</sequence>
<feature type="domain" description="Activator of Hsp90 ATPase homologue 1/2-like C-terminal" evidence="2">
    <location>
        <begin position="23"/>
        <end position="159"/>
    </location>
</feature>
<organism evidence="3 4">
    <name type="scientific">Homoserinimonas hongtaonis</name>
    <dbReference type="NCBI Taxonomy" id="2079791"/>
    <lineage>
        <taxon>Bacteria</taxon>
        <taxon>Bacillati</taxon>
        <taxon>Actinomycetota</taxon>
        <taxon>Actinomycetes</taxon>
        <taxon>Micrococcales</taxon>
        <taxon>Microbacteriaceae</taxon>
        <taxon>Homoserinimonas</taxon>
    </lineage>
</organism>
<dbReference type="SUPFAM" id="SSF55961">
    <property type="entry name" value="Bet v1-like"/>
    <property type="match status" value="1"/>
</dbReference>
<dbReference type="CDD" id="cd07814">
    <property type="entry name" value="SRPBCC_CalC_Aha1-like"/>
    <property type="match status" value="1"/>
</dbReference>
<evidence type="ECO:0000313" key="4">
    <source>
        <dbReference type="Proteomes" id="UP000244978"/>
    </source>
</evidence>
<evidence type="ECO:0000259" key="2">
    <source>
        <dbReference type="Pfam" id="PF08327"/>
    </source>
</evidence>
<protein>
    <submittedName>
        <fullName evidence="3">Polyketide cyclase</fullName>
    </submittedName>
</protein>
<dbReference type="Proteomes" id="UP000244978">
    <property type="component" value="Unassembled WGS sequence"/>
</dbReference>
<dbReference type="InterPro" id="IPR023393">
    <property type="entry name" value="START-like_dom_sf"/>
</dbReference>
<dbReference type="InterPro" id="IPR013538">
    <property type="entry name" value="ASHA1/2-like_C"/>
</dbReference>
<dbReference type="RefSeq" id="WP_108996702.1">
    <property type="nucleotide sequence ID" value="NZ_QEEX01000001.1"/>
</dbReference>